<evidence type="ECO:0000256" key="10">
    <source>
        <dbReference type="ARBA" id="ARBA00023002"/>
    </source>
</evidence>
<dbReference type="PANTHER" id="PTHR40255:SF1">
    <property type="entry name" value="PROTOPORPHYRINOGEN IX OXIDASE"/>
    <property type="match status" value="1"/>
</dbReference>
<dbReference type="GO" id="GO:0046872">
    <property type="term" value="F:metal ion binding"/>
    <property type="evidence" value="ECO:0007669"/>
    <property type="project" value="UniProtKB-UniRule"/>
</dbReference>
<dbReference type="EMBL" id="BMEO01000002">
    <property type="protein sequence ID" value="GGF87088.1"/>
    <property type="molecule type" value="Genomic_DNA"/>
</dbReference>
<keyword evidence="7 14" id="KW-0812">Transmembrane</keyword>
<comment type="function">
    <text evidence="14 15">Catalyzes the oxidation of protoporphyrinogen IX to protoporphyrin IX.</text>
</comment>
<dbReference type="GO" id="GO:0070818">
    <property type="term" value="F:protoporphyrinogen oxidase activity"/>
    <property type="evidence" value="ECO:0007669"/>
    <property type="project" value="UniProtKB-UniRule"/>
</dbReference>
<feature type="transmembrane region" description="Helical" evidence="14">
    <location>
        <begin position="122"/>
        <end position="139"/>
    </location>
</feature>
<comment type="catalytic activity">
    <reaction evidence="13 14 15">
        <text>protoporphyrinogen IX + 3 A = protoporphyrin IX + 3 AH2</text>
        <dbReference type="Rhea" id="RHEA:62000"/>
        <dbReference type="ChEBI" id="CHEBI:13193"/>
        <dbReference type="ChEBI" id="CHEBI:17499"/>
        <dbReference type="ChEBI" id="CHEBI:57306"/>
        <dbReference type="ChEBI" id="CHEBI:57307"/>
    </reaction>
</comment>
<reference evidence="16" key="2">
    <citation type="submission" date="2020-09" db="EMBL/GenBank/DDBJ databases">
        <authorList>
            <person name="Sun Q."/>
            <person name="Zhou Y."/>
        </authorList>
    </citation>
    <scope>NUCLEOTIDE SEQUENCE</scope>
    <source>
        <strain evidence="16">CGMCC 1.12181</strain>
    </source>
</reference>
<dbReference type="AlphaFoldDB" id="A0A917CFC1"/>
<evidence type="ECO:0000256" key="15">
    <source>
        <dbReference type="PIRNR" id="PIRNR004638"/>
    </source>
</evidence>
<evidence type="ECO:0000256" key="11">
    <source>
        <dbReference type="ARBA" id="ARBA00023004"/>
    </source>
</evidence>
<keyword evidence="6 14" id="KW-0349">Heme</keyword>
<evidence type="ECO:0000256" key="1">
    <source>
        <dbReference type="ARBA" id="ARBA00004651"/>
    </source>
</evidence>
<feature type="transmembrane region" description="Helical" evidence="14">
    <location>
        <begin position="6"/>
        <end position="22"/>
    </location>
</feature>
<evidence type="ECO:0000256" key="9">
    <source>
        <dbReference type="ARBA" id="ARBA00022989"/>
    </source>
</evidence>
<comment type="subunit">
    <text evidence="14">Homodimer.</text>
</comment>
<dbReference type="GO" id="GO:0005886">
    <property type="term" value="C:plasma membrane"/>
    <property type="evidence" value="ECO:0007669"/>
    <property type="project" value="UniProtKB-SubCell"/>
</dbReference>
<keyword evidence="11 14" id="KW-0408">Iron</keyword>
<keyword evidence="17" id="KW-1185">Reference proteome</keyword>
<organism evidence="16 17">
    <name type="scientific">Marinicella pacifica</name>
    <dbReference type="NCBI Taxonomy" id="1171543"/>
    <lineage>
        <taxon>Bacteria</taxon>
        <taxon>Pseudomonadati</taxon>
        <taxon>Pseudomonadota</taxon>
        <taxon>Gammaproteobacteria</taxon>
        <taxon>Lysobacterales</taxon>
        <taxon>Marinicellaceae</taxon>
        <taxon>Marinicella</taxon>
    </lineage>
</organism>
<evidence type="ECO:0000256" key="3">
    <source>
        <dbReference type="ARBA" id="ARBA00006501"/>
    </source>
</evidence>
<dbReference type="Proteomes" id="UP000605253">
    <property type="component" value="Unassembled WGS sequence"/>
</dbReference>
<comment type="similarity">
    <text evidence="3 14 15">Belongs to the HemJ family.</text>
</comment>
<gene>
    <name evidence="16" type="ORF">GCM10011365_05180</name>
</gene>
<evidence type="ECO:0000256" key="14">
    <source>
        <dbReference type="HAMAP-Rule" id="MF_02239"/>
    </source>
</evidence>
<evidence type="ECO:0000256" key="12">
    <source>
        <dbReference type="ARBA" id="ARBA00023136"/>
    </source>
</evidence>
<dbReference type="GO" id="GO:0006782">
    <property type="term" value="P:protoporphyrinogen IX biosynthetic process"/>
    <property type="evidence" value="ECO:0007669"/>
    <property type="project" value="UniProtKB-UniRule"/>
</dbReference>
<feature type="transmembrane region" description="Helical" evidence="14">
    <location>
        <begin position="84"/>
        <end position="102"/>
    </location>
</feature>
<comment type="cofactor">
    <cofactor evidence="14 15">
        <name>heme b</name>
        <dbReference type="ChEBI" id="CHEBI:60344"/>
    </cofactor>
    <text evidence="14 15">Binds 1 heme b (iron(II)-protoporphyrin IX) group per subunit.</text>
</comment>
<dbReference type="InterPro" id="IPR005265">
    <property type="entry name" value="HemJ-like"/>
</dbReference>
<proteinExistence type="inferred from homology"/>
<feature type="binding site" description="axial binding residue" evidence="14">
    <location>
        <position position="8"/>
    </location>
    <ligand>
        <name>heme</name>
        <dbReference type="ChEBI" id="CHEBI:30413"/>
    </ligand>
    <ligandPart>
        <name>Fe</name>
        <dbReference type="ChEBI" id="CHEBI:18248"/>
    </ligandPart>
</feature>
<evidence type="ECO:0000313" key="16">
    <source>
        <dbReference type="EMBL" id="GGF87088.1"/>
    </source>
</evidence>
<dbReference type="PANTHER" id="PTHR40255">
    <property type="entry name" value="UPF0093 MEMBRANE PROTEIN SLR1790"/>
    <property type="match status" value="1"/>
</dbReference>
<evidence type="ECO:0000256" key="7">
    <source>
        <dbReference type="ARBA" id="ARBA00022692"/>
    </source>
</evidence>
<evidence type="ECO:0000313" key="17">
    <source>
        <dbReference type="Proteomes" id="UP000605253"/>
    </source>
</evidence>
<keyword evidence="10 14" id="KW-0560">Oxidoreductase</keyword>
<evidence type="ECO:0000256" key="4">
    <source>
        <dbReference type="ARBA" id="ARBA00017504"/>
    </source>
</evidence>
<evidence type="ECO:0000256" key="13">
    <source>
        <dbReference type="ARBA" id="ARBA00048390"/>
    </source>
</evidence>
<accession>A0A917CFC1</accession>
<evidence type="ECO:0000256" key="8">
    <source>
        <dbReference type="ARBA" id="ARBA00022723"/>
    </source>
</evidence>
<keyword evidence="5 14" id="KW-1003">Cell membrane</keyword>
<dbReference type="PROSITE" id="PS51257">
    <property type="entry name" value="PROKAR_LIPOPROTEIN"/>
    <property type="match status" value="1"/>
</dbReference>
<dbReference type="Pfam" id="PF03653">
    <property type="entry name" value="UPF0093"/>
    <property type="match status" value="1"/>
</dbReference>
<evidence type="ECO:0000256" key="5">
    <source>
        <dbReference type="ARBA" id="ARBA00022475"/>
    </source>
</evidence>
<feature type="binding site" description="axial binding residue" evidence="14">
    <location>
        <position position="87"/>
    </location>
    <ligand>
        <name>heme</name>
        <dbReference type="ChEBI" id="CHEBI:30413"/>
    </ligand>
    <ligandPart>
        <name>Fe</name>
        <dbReference type="ChEBI" id="CHEBI:18248"/>
    </ligandPart>
</feature>
<sequence length="143" mass="16622">MLMIKSLHIFFVVSWFACLFYLPRLFVNHAMAETGSDKALLTGLQTRLIKMMRFTMWGTVISAVFLVYSLAGGAWWAYVQQGWFVAKMVLVAALIGYHYYCFAIHHQFVNGTQKRSHVWFRYFNEIPAIILLVVIYLVIAKPF</sequence>
<reference evidence="16" key="1">
    <citation type="journal article" date="2014" name="Int. J. Syst. Evol. Microbiol.">
        <title>Complete genome sequence of Corynebacterium casei LMG S-19264T (=DSM 44701T), isolated from a smear-ripened cheese.</title>
        <authorList>
            <consortium name="US DOE Joint Genome Institute (JGI-PGF)"/>
            <person name="Walter F."/>
            <person name="Albersmeier A."/>
            <person name="Kalinowski J."/>
            <person name="Ruckert C."/>
        </authorList>
    </citation>
    <scope>NUCLEOTIDE SEQUENCE</scope>
    <source>
        <strain evidence="16">CGMCC 1.12181</strain>
    </source>
</reference>
<keyword evidence="12 14" id="KW-0472">Membrane</keyword>
<dbReference type="HAMAP" id="MF_02239">
    <property type="entry name" value="HemJ"/>
    <property type="match status" value="1"/>
</dbReference>
<feature type="transmembrane region" description="Helical" evidence="14">
    <location>
        <begin position="54"/>
        <end position="78"/>
    </location>
</feature>
<keyword evidence="8 14" id="KW-0479">Metal-binding</keyword>
<name>A0A917CFC1_9GAMM</name>
<comment type="caution">
    <text evidence="16">The sequence shown here is derived from an EMBL/GenBank/DDBJ whole genome shotgun (WGS) entry which is preliminary data.</text>
</comment>
<evidence type="ECO:0000256" key="2">
    <source>
        <dbReference type="ARBA" id="ARBA00005073"/>
    </source>
</evidence>
<protein>
    <recommendedName>
        <fullName evidence="4 14">Protoporphyrinogen IX oxidase</fullName>
        <shortName evidence="14">PPO</shortName>
        <ecNumber evidence="14 15">1.3.99.-</ecNumber>
    </recommendedName>
</protein>
<comment type="subcellular location">
    <subcellularLocation>
        <location evidence="1 14">Cell membrane</location>
        <topology evidence="1 14">Multi-pass membrane protein</topology>
    </subcellularLocation>
</comment>
<dbReference type="PIRSF" id="PIRSF004638">
    <property type="entry name" value="UCP004638"/>
    <property type="match status" value="1"/>
</dbReference>
<dbReference type="EC" id="1.3.99.-" evidence="14 15"/>
<evidence type="ECO:0000256" key="6">
    <source>
        <dbReference type="ARBA" id="ARBA00022617"/>
    </source>
</evidence>
<keyword evidence="9 14" id="KW-1133">Transmembrane helix</keyword>
<comment type="pathway">
    <text evidence="2 14 15">Porphyrin-containing compound metabolism; protoporphyrin-IX biosynthesis; protoporphyrin-IX from protoporphyrinogen-IX: step 1/1.</text>
</comment>